<comment type="function">
    <text evidence="6">May be an activator protein for the gylABX operon.</text>
</comment>
<dbReference type="InterPro" id="IPR036388">
    <property type="entry name" value="WH-like_DNA-bd_sf"/>
</dbReference>
<dbReference type="Proteomes" id="UP000305778">
    <property type="component" value="Unassembled WGS sequence"/>
</dbReference>
<dbReference type="SMART" id="SM00346">
    <property type="entry name" value="HTH_ICLR"/>
    <property type="match status" value="1"/>
</dbReference>
<dbReference type="SUPFAM" id="SSF55781">
    <property type="entry name" value="GAF domain-like"/>
    <property type="match status" value="1"/>
</dbReference>
<dbReference type="InterPro" id="IPR014757">
    <property type="entry name" value="Tscrpt_reg_IclR_C"/>
</dbReference>
<dbReference type="Gene3D" id="3.30.450.40">
    <property type="match status" value="1"/>
</dbReference>
<dbReference type="PANTHER" id="PTHR30136:SF24">
    <property type="entry name" value="HTH-TYPE TRANSCRIPTIONAL REPRESSOR ALLR"/>
    <property type="match status" value="1"/>
</dbReference>
<keyword evidence="12" id="KW-1185">Reference proteome</keyword>
<accession>A0A4U0SLK3</accession>
<evidence type="ECO:0000259" key="10">
    <source>
        <dbReference type="PROSITE" id="PS51078"/>
    </source>
</evidence>
<evidence type="ECO:0000256" key="2">
    <source>
        <dbReference type="ARBA" id="ARBA00023015"/>
    </source>
</evidence>
<dbReference type="InterPro" id="IPR036390">
    <property type="entry name" value="WH_DNA-bd_sf"/>
</dbReference>
<keyword evidence="3" id="KW-0238">DNA-binding</keyword>
<dbReference type="GO" id="GO:0003700">
    <property type="term" value="F:DNA-binding transcription factor activity"/>
    <property type="evidence" value="ECO:0007669"/>
    <property type="project" value="TreeGrafter"/>
</dbReference>
<dbReference type="Pfam" id="PF09339">
    <property type="entry name" value="HTH_IclR"/>
    <property type="match status" value="1"/>
</dbReference>
<protein>
    <recommendedName>
        <fullName evidence="7">Glycerol operon regulatory protein</fullName>
    </recommendedName>
</protein>
<dbReference type="PANTHER" id="PTHR30136">
    <property type="entry name" value="HELIX-TURN-HELIX TRANSCRIPTIONAL REGULATOR, ICLR FAMILY"/>
    <property type="match status" value="1"/>
</dbReference>
<name>A0A4U0SLK3_9ACTN</name>
<reference evidence="11 12" key="1">
    <citation type="submission" date="2019-04" db="EMBL/GenBank/DDBJ databases">
        <title>Streptomyces oryziradicis sp. nov., a novel actinomycete isolated from rhizosphere soil of rice (Oryza sativa L.).</title>
        <authorList>
            <person name="Li C."/>
        </authorList>
    </citation>
    <scope>NUCLEOTIDE SEQUENCE [LARGE SCALE GENOMIC DNA]</scope>
    <source>
        <strain evidence="11 12">NEAU-C40</strain>
    </source>
</reference>
<dbReference type="Gene3D" id="1.10.10.10">
    <property type="entry name" value="Winged helix-like DNA-binding domain superfamily/Winged helix DNA-binding domain"/>
    <property type="match status" value="1"/>
</dbReference>
<keyword evidence="2" id="KW-0805">Transcription regulation</keyword>
<evidence type="ECO:0000256" key="8">
    <source>
        <dbReference type="SAM" id="MobiDB-lite"/>
    </source>
</evidence>
<dbReference type="Pfam" id="PF01614">
    <property type="entry name" value="IclR_C"/>
    <property type="match status" value="1"/>
</dbReference>
<dbReference type="AlphaFoldDB" id="A0A4U0SLK3"/>
<evidence type="ECO:0000259" key="9">
    <source>
        <dbReference type="PROSITE" id="PS51077"/>
    </source>
</evidence>
<feature type="domain" description="HTH iclR-type" evidence="9">
    <location>
        <begin position="27"/>
        <end position="89"/>
    </location>
</feature>
<gene>
    <name evidence="11" type="ORF">FCI23_41110</name>
</gene>
<keyword evidence="5" id="KW-0804">Transcription</keyword>
<evidence type="ECO:0000256" key="5">
    <source>
        <dbReference type="ARBA" id="ARBA00023163"/>
    </source>
</evidence>
<dbReference type="InterPro" id="IPR005471">
    <property type="entry name" value="Tscrpt_reg_IclR_N"/>
</dbReference>
<evidence type="ECO:0000313" key="12">
    <source>
        <dbReference type="Proteomes" id="UP000305778"/>
    </source>
</evidence>
<proteinExistence type="predicted"/>
<evidence type="ECO:0000256" key="3">
    <source>
        <dbReference type="ARBA" id="ARBA00023125"/>
    </source>
</evidence>
<evidence type="ECO:0000256" key="7">
    <source>
        <dbReference type="ARBA" id="ARBA00070406"/>
    </source>
</evidence>
<dbReference type="InterPro" id="IPR050707">
    <property type="entry name" value="HTH_MetabolicPath_Reg"/>
</dbReference>
<keyword evidence="4" id="KW-0010">Activator</keyword>
<sequence>MTRFDPLTDDAQGAANTHGPTAPVATVKSADRTIDVLELLASAPRRLTLSEIHRELGVPKSSLHNLLQTLVARSWLETDERNSTYAIGMRALRAGASYLERDPVIEAAWPLLTHLRDELNETVHLARLDGSDIVYLASRESAHHLRSSSRIGRRLPAHTTGLGKALLAVRTDEEVAALLPQELRPLTPDTVTDLETLIGELNQARRDGYIFERAQNTPGLGCFAVVISRRQPAIDALSCSVPLVRLTDEHRMQIVSALVHAAEELRHVTPQQAR</sequence>
<dbReference type="RefSeq" id="WP_136729227.1">
    <property type="nucleotide sequence ID" value="NZ_SUMC01000075.1"/>
</dbReference>
<dbReference type="SUPFAM" id="SSF46785">
    <property type="entry name" value="Winged helix' DNA-binding domain"/>
    <property type="match status" value="1"/>
</dbReference>
<dbReference type="PROSITE" id="PS51078">
    <property type="entry name" value="ICLR_ED"/>
    <property type="match status" value="1"/>
</dbReference>
<organism evidence="11 12">
    <name type="scientific">Actinacidiphila oryziradicis</name>
    <dbReference type="NCBI Taxonomy" id="2571141"/>
    <lineage>
        <taxon>Bacteria</taxon>
        <taxon>Bacillati</taxon>
        <taxon>Actinomycetota</taxon>
        <taxon>Actinomycetes</taxon>
        <taxon>Kitasatosporales</taxon>
        <taxon>Streptomycetaceae</taxon>
        <taxon>Actinacidiphila</taxon>
    </lineage>
</organism>
<keyword evidence="1" id="KW-0319">Glycerol metabolism</keyword>
<dbReference type="InterPro" id="IPR029016">
    <property type="entry name" value="GAF-like_dom_sf"/>
</dbReference>
<evidence type="ECO:0000256" key="1">
    <source>
        <dbReference type="ARBA" id="ARBA00022798"/>
    </source>
</evidence>
<dbReference type="GO" id="GO:0006071">
    <property type="term" value="P:glycerol metabolic process"/>
    <property type="evidence" value="ECO:0007669"/>
    <property type="project" value="UniProtKB-KW"/>
</dbReference>
<evidence type="ECO:0000313" key="11">
    <source>
        <dbReference type="EMBL" id="TKA01185.1"/>
    </source>
</evidence>
<dbReference type="GO" id="GO:0045892">
    <property type="term" value="P:negative regulation of DNA-templated transcription"/>
    <property type="evidence" value="ECO:0007669"/>
    <property type="project" value="TreeGrafter"/>
</dbReference>
<evidence type="ECO:0000256" key="4">
    <source>
        <dbReference type="ARBA" id="ARBA00023159"/>
    </source>
</evidence>
<feature type="domain" description="IclR-ED" evidence="10">
    <location>
        <begin position="90"/>
        <end position="271"/>
    </location>
</feature>
<dbReference type="PROSITE" id="PS51077">
    <property type="entry name" value="HTH_ICLR"/>
    <property type="match status" value="1"/>
</dbReference>
<evidence type="ECO:0000256" key="6">
    <source>
        <dbReference type="ARBA" id="ARBA00058938"/>
    </source>
</evidence>
<dbReference type="GO" id="GO:0003677">
    <property type="term" value="F:DNA binding"/>
    <property type="evidence" value="ECO:0007669"/>
    <property type="project" value="UniProtKB-KW"/>
</dbReference>
<dbReference type="EMBL" id="SUMC01000075">
    <property type="protein sequence ID" value="TKA01185.1"/>
    <property type="molecule type" value="Genomic_DNA"/>
</dbReference>
<dbReference type="OrthoDB" id="9000968at2"/>
<dbReference type="FunFam" id="1.10.10.10:FF:000056">
    <property type="entry name" value="IclR family transcriptional regulator"/>
    <property type="match status" value="1"/>
</dbReference>
<feature type="region of interest" description="Disordered" evidence="8">
    <location>
        <begin position="1"/>
        <end position="23"/>
    </location>
</feature>
<comment type="caution">
    <text evidence="11">The sequence shown here is derived from an EMBL/GenBank/DDBJ whole genome shotgun (WGS) entry which is preliminary data.</text>
</comment>